<dbReference type="EMBL" id="LR798431">
    <property type="protein sequence ID" value="CAB5231184.1"/>
    <property type="molecule type" value="Genomic_DNA"/>
</dbReference>
<dbReference type="EMBL" id="LR797188">
    <property type="protein sequence ID" value="CAB4192881.1"/>
    <property type="molecule type" value="Genomic_DNA"/>
</dbReference>
<sequence>MARFIVSAWFEVDIDVPFEDGTDEYEQAVEEIRQNLEGSHAMLTASYDTYLSDRIEADQLD</sequence>
<reference evidence="3" key="1">
    <citation type="submission" date="2020-05" db="EMBL/GenBank/DDBJ databases">
        <authorList>
            <person name="Chiriac C."/>
            <person name="Salcher M."/>
            <person name="Ghai R."/>
            <person name="Kavagutti S V."/>
        </authorList>
    </citation>
    <scope>NUCLEOTIDE SEQUENCE</scope>
</reference>
<evidence type="ECO:0000313" key="3">
    <source>
        <dbReference type="EMBL" id="CAB4175130.1"/>
    </source>
</evidence>
<organism evidence="3">
    <name type="scientific">uncultured Caudovirales phage</name>
    <dbReference type="NCBI Taxonomy" id="2100421"/>
    <lineage>
        <taxon>Viruses</taxon>
        <taxon>Duplodnaviria</taxon>
        <taxon>Heunggongvirae</taxon>
        <taxon>Uroviricota</taxon>
        <taxon>Caudoviricetes</taxon>
        <taxon>Peduoviridae</taxon>
        <taxon>Maltschvirus</taxon>
        <taxon>Maltschvirus maltsch</taxon>
    </lineage>
</organism>
<dbReference type="EMBL" id="LR796551">
    <property type="protein sequence ID" value="CAB4150861.1"/>
    <property type="molecule type" value="Genomic_DNA"/>
</dbReference>
<dbReference type="EMBL" id="LR796983">
    <property type="protein sequence ID" value="CAB4179646.1"/>
    <property type="molecule type" value="Genomic_DNA"/>
</dbReference>
<gene>
    <name evidence="4" type="ORF">UFOVP1032_34</name>
    <name evidence="5" type="ORF">UFOVP1125_102</name>
    <name evidence="6" type="ORF">UFOVP1173_48</name>
    <name evidence="7" type="ORF">UFOVP1241_118</name>
    <name evidence="8" type="ORF">UFOVP1491_34</name>
    <name evidence="9" type="ORF">UFOVP1579_34</name>
    <name evidence="1" type="ORF">UFOVP485_87</name>
    <name evidence="2" type="ORF">UFOVP575_39</name>
    <name evidence="3" type="ORF">UFOVP963_121</name>
</gene>
<evidence type="ECO:0000313" key="2">
    <source>
        <dbReference type="EMBL" id="CAB4150861.1"/>
    </source>
</evidence>
<protein>
    <submittedName>
        <fullName evidence="3">Uncharacterized protein</fullName>
    </submittedName>
</protein>
<name>A0A6J5PT84_9CAUD</name>
<proteinExistence type="predicted"/>
<evidence type="ECO:0000313" key="7">
    <source>
        <dbReference type="EMBL" id="CAB4192881.1"/>
    </source>
</evidence>
<evidence type="ECO:0000313" key="8">
    <source>
        <dbReference type="EMBL" id="CAB4217480.1"/>
    </source>
</evidence>
<dbReference type="EMBL" id="LR797131">
    <property type="protein sequence ID" value="CAB4188939.1"/>
    <property type="molecule type" value="Genomic_DNA"/>
</dbReference>
<dbReference type="EMBL" id="LR796457">
    <property type="protein sequence ID" value="CAB4145972.1"/>
    <property type="molecule type" value="Genomic_DNA"/>
</dbReference>
<dbReference type="EMBL" id="LR796915">
    <property type="protein sequence ID" value="CAB4175130.1"/>
    <property type="molecule type" value="Genomic_DNA"/>
</dbReference>
<evidence type="ECO:0000313" key="5">
    <source>
        <dbReference type="EMBL" id="CAB4185756.1"/>
    </source>
</evidence>
<dbReference type="EMBL" id="LR797455">
    <property type="protein sequence ID" value="CAB4217480.1"/>
    <property type="molecule type" value="Genomic_DNA"/>
</dbReference>
<evidence type="ECO:0000313" key="4">
    <source>
        <dbReference type="EMBL" id="CAB4179646.1"/>
    </source>
</evidence>
<evidence type="ECO:0000313" key="9">
    <source>
        <dbReference type="EMBL" id="CAB5231184.1"/>
    </source>
</evidence>
<evidence type="ECO:0000313" key="1">
    <source>
        <dbReference type="EMBL" id="CAB4145972.1"/>
    </source>
</evidence>
<dbReference type="EMBL" id="LR797080">
    <property type="protein sequence ID" value="CAB4185756.1"/>
    <property type="molecule type" value="Genomic_DNA"/>
</dbReference>
<accession>A0A6J5PT84</accession>
<evidence type="ECO:0000313" key="6">
    <source>
        <dbReference type="EMBL" id="CAB4188939.1"/>
    </source>
</evidence>